<reference evidence="1 2" key="1">
    <citation type="submission" date="2019-07" db="EMBL/GenBank/DDBJ databases">
        <title>Quadrisphaera sp. strain DD2A genome sequencing and assembly.</title>
        <authorList>
            <person name="Kim I."/>
        </authorList>
    </citation>
    <scope>NUCLEOTIDE SEQUENCE [LARGE SCALE GENOMIC DNA]</scope>
    <source>
        <strain evidence="1 2">DD2A</strain>
    </source>
</reference>
<proteinExistence type="predicted"/>
<organism evidence="1 2">
    <name type="scientific">Quadrisphaera setariae</name>
    <dbReference type="NCBI Taxonomy" id="2593304"/>
    <lineage>
        <taxon>Bacteria</taxon>
        <taxon>Bacillati</taxon>
        <taxon>Actinomycetota</taxon>
        <taxon>Actinomycetes</taxon>
        <taxon>Kineosporiales</taxon>
        <taxon>Kineosporiaceae</taxon>
        <taxon>Quadrisphaera</taxon>
    </lineage>
</organism>
<keyword evidence="2" id="KW-1185">Reference proteome</keyword>
<protein>
    <submittedName>
        <fullName evidence="1">DUF1501 domain-containing protein</fullName>
    </submittedName>
</protein>
<dbReference type="Proteomes" id="UP000321234">
    <property type="component" value="Unassembled WGS sequence"/>
</dbReference>
<dbReference type="PANTHER" id="PTHR43737">
    <property type="entry name" value="BLL7424 PROTEIN"/>
    <property type="match status" value="1"/>
</dbReference>
<evidence type="ECO:0000313" key="1">
    <source>
        <dbReference type="EMBL" id="TXR58278.1"/>
    </source>
</evidence>
<dbReference type="PANTHER" id="PTHR43737:SF1">
    <property type="entry name" value="DUF1501 DOMAIN-CONTAINING PROTEIN"/>
    <property type="match status" value="1"/>
</dbReference>
<dbReference type="EMBL" id="VKAC01000001">
    <property type="protein sequence ID" value="TXR58278.1"/>
    <property type="molecule type" value="Genomic_DNA"/>
</dbReference>
<dbReference type="AlphaFoldDB" id="A0A5C8ZMJ5"/>
<name>A0A5C8ZMJ5_9ACTN</name>
<gene>
    <name evidence="1" type="ORF">FMM08_02220</name>
</gene>
<comment type="caution">
    <text evidence="1">The sequence shown here is derived from an EMBL/GenBank/DDBJ whole genome shotgun (WGS) entry which is preliminary data.</text>
</comment>
<dbReference type="Pfam" id="PF07394">
    <property type="entry name" value="DUF1501"/>
    <property type="match status" value="1"/>
</dbReference>
<dbReference type="InterPro" id="IPR010869">
    <property type="entry name" value="DUF1501"/>
</dbReference>
<dbReference type="OrthoDB" id="9779968at2"/>
<accession>A0A5C8ZMJ5</accession>
<sequence length="396" mass="39923">MTLVATEQVHTQVAFAAPGYTGDVLVVLSLRGGMDGLSAVVPGGDPDYYRLRPTIAVPQSSLLGLDGTFGLHPAMAPLMPLWKAGRLGAVHGVGLPGASRSHFAAMEDMEKAAPGTSLRTGWLDRTLGTRSVNGGAAGTFQAVSMTGSQTPQMLAGPAPELTLKRLEGFALAGPGDSAVEKARWTKAYAALHAEGPPTVAETGRAALAAAATISSTLGSTPAGSGYPDTDLGKSLRDLARMVKAGVGVQAAAVDHGDWDMHSGLGAAGGGWMKDKLTELATALAAFDADLGALMSGVTVLTISEFGRRADENGSGGLDHGHGNLMLALGGGVAGGKVHGKYPGLGASALDNGAVASVTDYRDVIGEVLQKRCGAGSLSEVFPGFSSAGALGLVRSR</sequence>
<evidence type="ECO:0000313" key="2">
    <source>
        <dbReference type="Proteomes" id="UP000321234"/>
    </source>
</evidence>